<dbReference type="PANTHER" id="PTHR43877:SF1">
    <property type="entry name" value="ACETYLTRANSFERASE"/>
    <property type="match status" value="1"/>
</dbReference>
<evidence type="ECO:0000313" key="4">
    <source>
        <dbReference type="EMBL" id="PDW01106.1"/>
    </source>
</evidence>
<dbReference type="InterPro" id="IPR000182">
    <property type="entry name" value="GNAT_dom"/>
</dbReference>
<accession>A0A2H3LEI0</accession>
<evidence type="ECO:0000313" key="5">
    <source>
        <dbReference type="Proteomes" id="UP000220922"/>
    </source>
</evidence>
<gene>
    <name evidence="4" type="ORF">A9Q02_08100</name>
</gene>
<comment type="caution">
    <text evidence="4">The sequence shown here is derived from an EMBL/GenBank/DDBJ whole genome shotgun (WGS) entry which is preliminary data.</text>
</comment>
<dbReference type="InterPro" id="IPR016181">
    <property type="entry name" value="Acyl_CoA_acyltransferase"/>
</dbReference>
<keyword evidence="5" id="KW-1185">Reference proteome</keyword>
<dbReference type="PROSITE" id="PS51186">
    <property type="entry name" value="GNAT"/>
    <property type="match status" value="1"/>
</dbReference>
<dbReference type="RefSeq" id="WP_097650592.1">
    <property type="nucleotide sequence ID" value="NZ_LYXE01000015.1"/>
</dbReference>
<keyword evidence="2" id="KW-0012">Acyltransferase</keyword>
<dbReference type="SUPFAM" id="SSF55729">
    <property type="entry name" value="Acyl-CoA N-acyltransferases (Nat)"/>
    <property type="match status" value="1"/>
</dbReference>
<feature type="domain" description="N-acetyltransferase" evidence="3">
    <location>
        <begin position="20"/>
        <end position="182"/>
    </location>
</feature>
<proteinExistence type="predicted"/>
<dbReference type="EMBL" id="LYXE01000015">
    <property type="protein sequence ID" value="PDW01106.1"/>
    <property type="molecule type" value="Genomic_DNA"/>
</dbReference>
<sequence length="183" mass="19925">MAQRTEAASSSVALKDGRQVTIRNFTENDKLALSQFGQALPKNDLLYLEDDFTHPEIIARLANAAHAENWRQVIAVSPENEIAGYAAALRLPGWSNHVANIRLIVLPSYRRSGLGMHLAQAIVEASRDLGATKVTVDMLAALTAGQAIFSRLGFAVEGQLARHAIDRDGNLHDIVIMSAFVRV</sequence>
<dbReference type="OrthoDB" id="8221829at2"/>
<name>A0A2H3LEI0_9CHLR</name>
<dbReference type="GO" id="GO:0016747">
    <property type="term" value="F:acyltransferase activity, transferring groups other than amino-acyl groups"/>
    <property type="evidence" value="ECO:0007669"/>
    <property type="project" value="InterPro"/>
</dbReference>
<protein>
    <submittedName>
        <fullName evidence="4">GCN5 family acetyltransferase</fullName>
    </submittedName>
</protein>
<dbReference type="PANTHER" id="PTHR43877">
    <property type="entry name" value="AMINOALKYLPHOSPHONATE N-ACETYLTRANSFERASE-RELATED-RELATED"/>
    <property type="match status" value="1"/>
</dbReference>
<dbReference type="AlphaFoldDB" id="A0A2H3LEI0"/>
<dbReference type="CDD" id="cd04301">
    <property type="entry name" value="NAT_SF"/>
    <property type="match status" value="1"/>
</dbReference>
<dbReference type="Gene3D" id="3.40.630.30">
    <property type="match status" value="1"/>
</dbReference>
<evidence type="ECO:0000256" key="2">
    <source>
        <dbReference type="ARBA" id="ARBA00023315"/>
    </source>
</evidence>
<organism evidence="4 5">
    <name type="scientific">Candidatus Chloroploca asiatica</name>
    <dbReference type="NCBI Taxonomy" id="1506545"/>
    <lineage>
        <taxon>Bacteria</taxon>
        <taxon>Bacillati</taxon>
        <taxon>Chloroflexota</taxon>
        <taxon>Chloroflexia</taxon>
        <taxon>Chloroflexales</taxon>
        <taxon>Chloroflexineae</taxon>
        <taxon>Oscillochloridaceae</taxon>
        <taxon>Candidatus Chloroploca</taxon>
    </lineage>
</organism>
<dbReference type="InterPro" id="IPR050832">
    <property type="entry name" value="Bact_Acetyltransf"/>
</dbReference>
<evidence type="ECO:0000256" key="1">
    <source>
        <dbReference type="ARBA" id="ARBA00022679"/>
    </source>
</evidence>
<dbReference type="Proteomes" id="UP000220922">
    <property type="component" value="Unassembled WGS sequence"/>
</dbReference>
<dbReference type="Pfam" id="PF00583">
    <property type="entry name" value="Acetyltransf_1"/>
    <property type="match status" value="1"/>
</dbReference>
<evidence type="ECO:0000259" key="3">
    <source>
        <dbReference type="PROSITE" id="PS51186"/>
    </source>
</evidence>
<reference evidence="4 5" key="1">
    <citation type="submission" date="2016-05" db="EMBL/GenBank/DDBJ databases">
        <authorList>
            <person name="Lavstsen T."/>
            <person name="Jespersen J.S."/>
        </authorList>
    </citation>
    <scope>NUCLEOTIDE SEQUENCE [LARGE SCALE GENOMIC DNA]</scope>
    <source>
        <strain evidence="4 5">B7-9</strain>
    </source>
</reference>
<keyword evidence="1 4" id="KW-0808">Transferase</keyword>